<dbReference type="SMART" id="SM01120">
    <property type="entry name" value="Dak2"/>
    <property type="match status" value="1"/>
</dbReference>
<dbReference type="Proteomes" id="UP000540191">
    <property type="component" value="Unassembled WGS sequence"/>
</dbReference>
<organism evidence="2 3">
    <name type="scientific">Micrococcus cohnii</name>
    <dbReference type="NCBI Taxonomy" id="993416"/>
    <lineage>
        <taxon>Bacteria</taxon>
        <taxon>Bacillati</taxon>
        <taxon>Actinomycetota</taxon>
        <taxon>Actinomycetes</taxon>
        <taxon>Micrococcales</taxon>
        <taxon>Micrococcaceae</taxon>
        <taxon>Micrococcus</taxon>
    </lineage>
</organism>
<dbReference type="GO" id="GO:0004371">
    <property type="term" value="F:glycerone kinase activity"/>
    <property type="evidence" value="ECO:0007669"/>
    <property type="project" value="InterPro"/>
</dbReference>
<evidence type="ECO:0000259" key="1">
    <source>
        <dbReference type="PROSITE" id="PS51480"/>
    </source>
</evidence>
<dbReference type="Gene3D" id="1.25.40.340">
    <property type="match status" value="1"/>
</dbReference>
<dbReference type="InterPro" id="IPR036117">
    <property type="entry name" value="DhaL_dom_sf"/>
</dbReference>
<dbReference type="PANTHER" id="PTHR33434">
    <property type="entry name" value="DEGV DOMAIN-CONTAINING PROTEIN DR_1986-RELATED"/>
    <property type="match status" value="1"/>
</dbReference>
<comment type="caution">
    <text evidence="2">The sequence shown here is derived from an EMBL/GenBank/DDBJ whole genome shotgun (WGS) entry which is preliminary data.</text>
</comment>
<dbReference type="Pfam" id="PF02734">
    <property type="entry name" value="Dak2"/>
    <property type="match status" value="1"/>
</dbReference>
<dbReference type="SUPFAM" id="SSF101473">
    <property type="entry name" value="DhaL-like"/>
    <property type="match status" value="1"/>
</dbReference>
<sequence>MTRSSQPGWPLLRTWLTVAERSAHATAARLDTLNVFPVPDADTGTNLHATLSAAADRARALPDDSAPDAAMRECGVAALRAARGNSGTLLAVTLAGMAEPLGPNSTVDAATLTACLASAERDAREALAAPCEGTLLSVLSAVASHAGQAVVEDAETGLVPLVESCVDVAHEAVRRTEQQLEPLRVAGVVDAGAVGLLWVLESLRAAVVADAVRTDLADDLHGFGPRERGADEATVVSEDADPGGAGVEVMCLLELSPLGAASLRQRLTEGAEAVILAPVTRSAGPESSGTWRVHFHVPDAQTGHALLSDAGPPQQLTVTDLSRSGPGTADAHVGCR</sequence>
<gene>
    <name evidence="2" type="ORF">HDA30_000519</name>
</gene>
<dbReference type="GO" id="GO:0006071">
    <property type="term" value="P:glycerol metabolic process"/>
    <property type="evidence" value="ECO:0007669"/>
    <property type="project" value="InterPro"/>
</dbReference>
<dbReference type="PROSITE" id="PS51480">
    <property type="entry name" value="DHAL"/>
    <property type="match status" value="1"/>
</dbReference>
<evidence type="ECO:0000313" key="2">
    <source>
        <dbReference type="EMBL" id="MBB4735011.1"/>
    </source>
</evidence>
<dbReference type="AlphaFoldDB" id="A0A7W7GMV6"/>
<reference evidence="2 3" key="1">
    <citation type="submission" date="2020-08" db="EMBL/GenBank/DDBJ databases">
        <title>Sequencing the genomes of 1000 actinobacteria strains.</title>
        <authorList>
            <person name="Klenk H.-P."/>
        </authorList>
    </citation>
    <scope>NUCLEOTIDE SEQUENCE [LARGE SCALE GENOMIC DNA]</scope>
    <source>
        <strain evidence="2 3">DSM 23974</strain>
    </source>
</reference>
<protein>
    <submittedName>
        <fullName evidence="2">Dihydroxyacetone kinase-like predicted kinase</fullName>
    </submittedName>
</protein>
<dbReference type="PANTHER" id="PTHR33434:SF2">
    <property type="entry name" value="FATTY ACID-BINDING PROTEIN TM_1468"/>
    <property type="match status" value="1"/>
</dbReference>
<feature type="domain" description="DhaL" evidence="1">
    <location>
        <begin position="10"/>
        <end position="205"/>
    </location>
</feature>
<evidence type="ECO:0000313" key="3">
    <source>
        <dbReference type="Proteomes" id="UP000540191"/>
    </source>
</evidence>
<accession>A0A7W7GMV6</accession>
<keyword evidence="2" id="KW-0808">Transferase</keyword>
<dbReference type="InterPro" id="IPR050270">
    <property type="entry name" value="DegV_domain_contain"/>
</dbReference>
<proteinExistence type="predicted"/>
<dbReference type="InterPro" id="IPR004007">
    <property type="entry name" value="DhaL_dom"/>
</dbReference>
<keyword evidence="3" id="KW-1185">Reference proteome</keyword>
<dbReference type="EMBL" id="JACHNA010000001">
    <property type="protein sequence ID" value="MBB4735011.1"/>
    <property type="molecule type" value="Genomic_DNA"/>
</dbReference>
<keyword evidence="2" id="KW-0418">Kinase</keyword>
<name>A0A7W7GMV6_9MICC</name>
<dbReference type="RefSeq" id="WP_184241033.1">
    <property type="nucleotide sequence ID" value="NZ_JACHNA010000001.1"/>
</dbReference>